<evidence type="ECO:0000313" key="5">
    <source>
        <dbReference type="Proteomes" id="UP000502421"/>
    </source>
</evidence>
<name>A0AAE6ZFC2_9BACT</name>
<evidence type="ECO:0000256" key="1">
    <source>
        <dbReference type="SAM" id="MobiDB-lite"/>
    </source>
</evidence>
<accession>A0AAE6ZFC2</accession>
<keyword evidence="6" id="KW-1185">Reference proteome</keyword>
<feature type="region of interest" description="Disordered" evidence="1">
    <location>
        <begin position="29"/>
        <end position="52"/>
    </location>
</feature>
<dbReference type="EMBL" id="CP051205">
    <property type="protein sequence ID" value="QJB30527.1"/>
    <property type="molecule type" value="Genomic_DNA"/>
</dbReference>
<evidence type="ECO:0008006" key="7">
    <source>
        <dbReference type="Google" id="ProtNLM"/>
    </source>
</evidence>
<feature type="signal peptide" evidence="2">
    <location>
        <begin position="1"/>
        <end position="19"/>
    </location>
</feature>
<dbReference type="EMBL" id="CP051204">
    <property type="protein sequence ID" value="QJB37026.1"/>
    <property type="molecule type" value="Genomic_DNA"/>
</dbReference>
<evidence type="ECO:0000313" key="3">
    <source>
        <dbReference type="EMBL" id="QJB30527.1"/>
    </source>
</evidence>
<proteinExistence type="predicted"/>
<keyword evidence="2" id="KW-0732">Signal</keyword>
<feature type="chain" id="PRO_5042268508" description="VCBS repeat-containing protein" evidence="2">
    <location>
        <begin position="20"/>
        <end position="211"/>
    </location>
</feature>
<protein>
    <recommendedName>
        <fullName evidence="7">VCBS repeat-containing protein</fullName>
    </recommendedName>
</protein>
<dbReference type="PROSITE" id="PS51257">
    <property type="entry name" value="PROKAR_LIPOPROTEIN"/>
    <property type="match status" value="1"/>
</dbReference>
<gene>
    <name evidence="4" type="ORF">HF324_03810</name>
    <name evidence="3" type="ORF">HF329_04110</name>
</gene>
<dbReference type="KEGG" id="coy:HF329_04110"/>
<dbReference type="Proteomes" id="UP000502421">
    <property type="component" value="Chromosome"/>
</dbReference>
<organism evidence="3 5">
    <name type="scientific">Chitinophaga oryzae</name>
    <dbReference type="NCBI Taxonomy" id="2725414"/>
    <lineage>
        <taxon>Bacteria</taxon>
        <taxon>Pseudomonadati</taxon>
        <taxon>Bacteroidota</taxon>
        <taxon>Chitinophagia</taxon>
        <taxon>Chitinophagales</taxon>
        <taxon>Chitinophagaceae</taxon>
        <taxon>Chitinophaga</taxon>
    </lineage>
</organism>
<evidence type="ECO:0000313" key="6">
    <source>
        <dbReference type="Proteomes" id="UP000503144"/>
    </source>
</evidence>
<feature type="compositionally biased region" description="Polar residues" evidence="1">
    <location>
        <begin position="29"/>
        <end position="41"/>
    </location>
</feature>
<reference evidence="5" key="1">
    <citation type="submission" date="2020-04" db="EMBL/GenBank/DDBJ databases">
        <authorList>
            <person name="Kittiwongwattana C."/>
        </authorList>
    </citation>
    <scope>NUCLEOTIDE SEQUENCE [LARGE SCALE GENOMIC DNA]</scope>
    <source>
        <strain evidence="5">1310</strain>
    </source>
</reference>
<reference evidence="3 6" key="2">
    <citation type="submission" date="2020-09" db="EMBL/GenBank/DDBJ databases">
        <authorList>
            <person name="Kittiwongwattana C."/>
        </authorList>
    </citation>
    <scope>NUCLEOTIDE SEQUENCE</scope>
    <source>
        <strain evidence="4 6">1303</strain>
        <strain evidence="3">1310</strain>
    </source>
</reference>
<evidence type="ECO:0000313" key="4">
    <source>
        <dbReference type="EMBL" id="QJB37026.1"/>
    </source>
</evidence>
<dbReference type="Proteomes" id="UP000503144">
    <property type="component" value="Chromosome"/>
</dbReference>
<sequence>MLKHIKYWLAYGCLAAGFAACNQMTEQKANQQDQANDTTRAPTPAPREDRPTFKLDTTYKDYRFSISTRGDATLRNLYVGIGTIKDSTRMDTIIENDIKGNVGGVAMADLDKDGQPEVYVFSTSGGAALNGRVYGLVIQKKGALKINTSEIDTLNVKDYQGRDSFYVQHNELVRTYPAFEEGQRNTLTTDTRKTIRYKLVKSGNGYTLKTQ</sequence>
<evidence type="ECO:0000256" key="2">
    <source>
        <dbReference type="SAM" id="SignalP"/>
    </source>
</evidence>
<dbReference type="AlphaFoldDB" id="A0AAE6ZFC2"/>
<dbReference type="RefSeq" id="WP_168802807.1">
    <property type="nucleotide sequence ID" value="NZ_CP051204.2"/>
</dbReference>